<evidence type="ECO:0000313" key="2">
    <source>
        <dbReference type="EnsemblPlants" id="HORVU.MOREX.r3.6HG0628430.1"/>
    </source>
</evidence>
<reference evidence="2" key="3">
    <citation type="submission" date="2022-01" db="UniProtKB">
        <authorList>
            <consortium name="EnsemblPlants"/>
        </authorList>
    </citation>
    <scope>IDENTIFICATION</scope>
    <source>
        <strain evidence="2">subsp. vulgare</strain>
    </source>
</reference>
<dbReference type="SUPFAM" id="SSF81383">
    <property type="entry name" value="F-box domain"/>
    <property type="match status" value="1"/>
</dbReference>
<dbReference type="Gramene" id="HORVU.MOREX.r3.6HG0628430.1">
    <property type="protein sequence ID" value="HORVU.MOREX.r3.6HG0628430.1"/>
    <property type="gene ID" value="HORVU.MOREX.r3.6HG0628430"/>
</dbReference>
<dbReference type="EnsemblPlants" id="HORVU.MOREX.r3.6HG0628430.1">
    <property type="protein sequence ID" value="HORVU.MOREX.r3.6HG0628430.1"/>
    <property type="gene ID" value="HORVU.MOREX.r3.6HG0628430"/>
</dbReference>
<organism evidence="2 3">
    <name type="scientific">Hordeum vulgare subsp. vulgare</name>
    <name type="common">Domesticated barley</name>
    <dbReference type="NCBI Taxonomy" id="112509"/>
    <lineage>
        <taxon>Eukaryota</taxon>
        <taxon>Viridiplantae</taxon>
        <taxon>Streptophyta</taxon>
        <taxon>Embryophyta</taxon>
        <taxon>Tracheophyta</taxon>
        <taxon>Spermatophyta</taxon>
        <taxon>Magnoliopsida</taxon>
        <taxon>Liliopsida</taxon>
        <taxon>Poales</taxon>
        <taxon>Poaceae</taxon>
        <taxon>BOP clade</taxon>
        <taxon>Pooideae</taxon>
        <taxon>Triticodae</taxon>
        <taxon>Triticeae</taxon>
        <taxon>Hordeinae</taxon>
        <taxon>Hordeum</taxon>
    </lineage>
</organism>
<evidence type="ECO:0000259" key="1">
    <source>
        <dbReference type="PROSITE" id="PS50181"/>
    </source>
</evidence>
<evidence type="ECO:0000313" key="3">
    <source>
        <dbReference type="Proteomes" id="UP000011116"/>
    </source>
</evidence>
<reference evidence="2" key="2">
    <citation type="submission" date="2020-10" db="EMBL/GenBank/DDBJ databases">
        <authorList>
            <person name="Scholz U."/>
            <person name="Mascher M."/>
            <person name="Fiebig A."/>
        </authorList>
    </citation>
    <scope>NUCLEOTIDE SEQUENCE [LARGE SCALE GENOMIC DNA]</scope>
    <source>
        <strain evidence="2">cv. Morex</strain>
    </source>
</reference>
<proteinExistence type="predicted"/>
<dbReference type="PANTHER" id="PTHR32278">
    <property type="entry name" value="F-BOX DOMAIN-CONTAINING PROTEIN"/>
    <property type="match status" value="1"/>
</dbReference>
<dbReference type="Pfam" id="PF14299">
    <property type="entry name" value="PP2"/>
    <property type="match status" value="1"/>
</dbReference>
<protein>
    <recommendedName>
        <fullName evidence="1">F-box domain-containing protein</fullName>
    </recommendedName>
</protein>
<feature type="domain" description="F-box" evidence="1">
    <location>
        <begin position="1"/>
        <end position="44"/>
    </location>
</feature>
<name>A0A8I6Y8F9_HORVV</name>
<dbReference type="Pfam" id="PF12937">
    <property type="entry name" value="F-box-like"/>
    <property type="match status" value="1"/>
</dbReference>
<dbReference type="SMR" id="A0A8I6Y8F9"/>
<dbReference type="PROSITE" id="PS50181">
    <property type="entry name" value="FBOX"/>
    <property type="match status" value="1"/>
</dbReference>
<dbReference type="CDD" id="cd22162">
    <property type="entry name" value="F-box_AtSKIP3-like"/>
    <property type="match status" value="1"/>
</dbReference>
<dbReference type="InterPro" id="IPR025886">
    <property type="entry name" value="PP2-like"/>
</dbReference>
<dbReference type="InterPro" id="IPR001810">
    <property type="entry name" value="F-box_dom"/>
</dbReference>
<keyword evidence="3" id="KW-1185">Reference proteome</keyword>
<dbReference type="Gene3D" id="1.20.1280.50">
    <property type="match status" value="1"/>
</dbReference>
<dbReference type="InterPro" id="IPR036047">
    <property type="entry name" value="F-box-like_dom_sf"/>
</dbReference>
<sequence length="290" mass="32349">MERLPEELLVHVVSLTSPPDACRAAAVSRAFRATADSDAVWSFFLPRNLPRFAKGELPCKPTSKKGLFRRLSDHPALLPHKLVSMQLDRATGAERFTISARALQIPRCNGLHRARACSLPNCSKEDKSRFFSEAAQFCRVNELDIRAKIQRKMLSQNTTYAVYLVFKLAYVYSGFDFPHEVASVGFAGRESTRQVCVQGYVDDVDGADSPPRKHIFQGCTGGLSRDAIPSREEVHFPREKADGWMEVELGEFHNEEDDDGGEVSISFMGESKSGLIVLGIELRSKQQKPT</sequence>
<dbReference type="PANTHER" id="PTHR32278:SF133">
    <property type="entry name" value="F-BOX DOMAIN-CONTAINING PROTEIN"/>
    <property type="match status" value="1"/>
</dbReference>
<reference evidence="3" key="1">
    <citation type="journal article" date="2012" name="Nature">
        <title>A physical, genetic and functional sequence assembly of the barley genome.</title>
        <authorList>
            <consortium name="The International Barley Genome Sequencing Consortium"/>
            <person name="Mayer K.F."/>
            <person name="Waugh R."/>
            <person name="Brown J.W."/>
            <person name="Schulman A."/>
            <person name="Langridge P."/>
            <person name="Platzer M."/>
            <person name="Fincher G.B."/>
            <person name="Muehlbauer G.J."/>
            <person name="Sato K."/>
            <person name="Close T.J."/>
            <person name="Wise R.P."/>
            <person name="Stein N."/>
        </authorList>
    </citation>
    <scope>NUCLEOTIDE SEQUENCE [LARGE SCALE GENOMIC DNA]</scope>
    <source>
        <strain evidence="3">cv. Morex</strain>
    </source>
</reference>
<accession>A0A8I6Y8F9</accession>
<dbReference type="Proteomes" id="UP000011116">
    <property type="component" value="Chromosome 6H"/>
</dbReference>
<dbReference type="AlphaFoldDB" id="A0A8I6Y8F9"/>
<dbReference type="SMART" id="SM00256">
    <property type="entry name" value="FBOX"/>
    <property type="match status" value="1"/>
</dbReference>